<evidence type="ECO:0000259" key="2">
    <source>
        <dbReference type="PROSITE" id="PS51029"/>
    </source>
</evidence>
<feature type="compositionally biased region" description="Basic and acidic residues" evidence="1">
    <location>
        <begin position="1"/>
        <end position="28"/>
    </location>
</feature>
<evidence type="ECO:0000313" key="3">
    <source>
        <dbReference type="EMBL" id="KAF0690801.1"/>
    </source>
</evidence>
<dbReference type="InterPro" id="IPR006578">
    <property type="entry name" value="MADF-dom"/>
</dbReference>
<feature type="domain" description="MADF" evidence="2">
    <location>
        <begin position="1"/>
        <end position="60"/>
    </location>
</feature>
<evidence type="ECO:0000256" key="1">
    <source>
        <dbReference type="SAM" id="MobiDB-lite"/>
    </source>
</evidence>
<dbReference type="EMBL" id="VUJU01016157">
    <property type="protein sequence ID" value="KAF0690801.1"/>
    <property type="molecule type" value="Genomic_DNA"/>
</dbReference>
<dbReference type="AlphaFoldDB" id="A0A6G0VJC1"/>
<sequence length="114" mass="12916">IWKDIATKIGKSTDDTKKRRKNIRDSYSRNKRKPGTGSAASTKKKWSLATHLTFLDQVECERESTCNLTMKENMDVSLDEERDNTSPCEATNDLPTETSTRKRGFSKSKSVANL</sequence>
<proteinExistence type="predicted"/>
<feature type="region of interest" description="Disordered" evidence="1">
    <location>
        <begin position="1"/>
        <end position="44"/>
    </location>
</feature>
<comment type="caution">
    <text evidence="3">The sequence shown here is derived from an EMBL/GenBank/DDBJ whole genome shotgun (WGS) entry which is preliminary data.</text>
</comment>
<reference evidence="3 4" key="1">
    <citation type="submission" date="2019-08" db="EMBL/GenBank/DDBJ databases">
        <title>Whole genome of Aphis craccivora.</title>
        <authorList>
            <person name="Voronova N.V."/>
            <person name="Shulinski R.S."/>
            <person name="Bandarenka Y.V."/>
            <person name="Zhorov D.G."/>
            <person name="Warner D."/>
        </authorList>
    </citation>
    <scope>NUCLEOTIDE SEQUENCE [LARGE SCALE GENOMIC DNA]</scope>
    <source>
        <strain evidence="3">180601</strain>
        <tissue evidence="3">Whole Body</tissue>
    </source>
</reference>
<feature type="compositionally biased region" description="Polar residues" evidence="1">
    <location>
        <begin position="85"/>
        <end position="98"/>
    </location>
</feature>
<protein>
    <submittedName>
        <fullName evidence="3">Transcription factor Adf-1-like</fullName>
    </submittedName>
</protein>
<gene>
    <name evidence="3" type="ORF">FWK35_00034036</name>
</gene>
<name>A0A6G0VJC1_APHCR</name>
<feature type="region of interest" description="Disordered" evidence="1">
    <location>
        <begin position="77"/>
        <end position="114"/>
    </location>
</feature>
<keyword evidence="4" id="KW-1185">Reference proteome</keyword>
<feature type="non-terminal residue" evidence="3">
    <location>
        <position position="1"/>
    </location>
</feature>
<dbReference type="OrthoDB" id="6596953at2759"/>
<organism evidence="3 4">
    <name type="scientific">Aphis craccivora</name>
    <name type="common">Cowpea aphid</name>
    <dbReference type="NCBI Taxonomy" id="307492"/>
    <lineage>
        <taxon>Eukaryota</taxon>
        <taxon>Metazoa</taxon>
        <taxon>Ecdysozoa</taxon>
        <taxon>Arthropoda</taxon>
        <taxon>Hexapoda</taxon>
        <taxon>Insecta</taxon>
        <taxon>Pterygota</taxon>
        <taxon>Neoptera</taxon>
        <taxon>Paraneoptera</taxon>
        <taxon>Hemiptera</taxon>
        <taxon>Sternorrhyncha</taxon>
        <taxon>Aphidomorpha</taxon>
        <taxon>Aphidoidea</taxon>
        <taxon>Aphididae</taxon>
        <taxon>Aphidini</taxon>
        <taxon>Aphis</taxon>
        <taxon>Aphis</taxon>
    </lineage>
</organism>
<dbReference type="PROSITE" id="PS51029">
    <property type="entry name" value="MADF"/>
    <property type="match status" value="1"/>
</dbReference>
<accession>A0A6G0VJC1</accession>
<dbReference type="Pfam" id="PF10545">
    <property type="entry name" value="MADF_DNA_bdg"/>
    <property type="match status" value="1"/>
</dbReference>
<evidence type="ECO:0000313" key="4">
    <source>
        <dbReference type="Proteomes" id="UP000478052"/>
    </source>
</evidence>
<dbReference type="Proteomes" id="UP000478052">
    <property type="component" value="Unassembled WGS sequence"/>
</dbReference>